<evidence type="ECO:0000256" key="1">
    <source>
        <dbReference type="SAM" id="Phobius"/>
    </source>
</evidence>
<proteinExistence type="predicted"/>
<reference evidence="2 3" key="1">
    <citation type="journal article" date="2019" name="Int. J. Syst. Evol. Microbiol.">
        <title>The Global Catalogue of Microorganisms (GCM) 10K type strain sequencing project: providing services to taxonomists for standard genome sequencing and annotation.</title>
        <authorList>
            <consortium name="The Broad Institute Genomics Platform"/>
            <consortium name="The Broad Institute Genome Sequencing Center for Infectious Disease"/>
            <person name="Wu L."/>
            <person name="Ma J."/>
        </authorList>
    </citation>
    <scope>NUCLEOTIDE SEQUENCE [LARGE SCALE GENOMIC DNA]</scope>
    <source>
        <strain evidence="2 3">IBRC-M 10256</strain>
    </source>
</reference>
<comment type="caution">
    <text evidence="2">The sequence shown here is derived from an EMBL/GenBank/DDBJ whole genome shotgun (WGS) entry which is preliminary data.</text>
</comment>
<gene>
    <name evidence="2" type="ORF">ACFOUR_02110</name>
</gene>
<organism evidence="2 3">
    <name type="scientific">Halovivax cerinus</name>
    <dbReference type="NCBI Taxonomy" id="1487865"/>
    <lineage>
        <taxon>Archaea</taxon>
        <taxon>Methanobacteriati</taxon>
        <taxon>Methanobacteriota</taxon>
        <taxon>Stenosarchaea group</taxon>
        <taxon>Halobacteria</taxon>
        <taxon>Halobacteriales</taxon>
        <taxon>Natrialbaceae</taxon>
        <taxon>Halovivax</taxon>
    </lineage>
</organism>
<dbReference type="AlphaFoldDB" id="A0ABD5NJL3"/>
<keyword evidence="3" id="KW-1185">Reference proteome</keyword>
<feature type="transmembrane region" description="Helical" evidence="1">
    <location>
        <begin position="37"/>
        <end position="60"/>
    </location>
</feature>
<keyword evidence="1" id="KW-0472">Membrane</keyword>
<name>A0ABD5NJL3_9EURY</name>
<keyword evidence="1" id="KW-1133">Transmembrane helix</keyword>
<evidence type="ECO:0000313" key="2">
    <source>
        <dbReference type="EMBL" id="MFC3957167.1"/>
    </source>
</evidence>
<sequence length="61" mass="6154">MTTATTSSDRGIGLSMLFGALAVLGAVVMFVGAPEQLAAWGFAGAVLFGSLAVVVTHLSWV</sequence>
<accession>A0ABD5NJL3</accession>
<protein>
    <submittedName>
        <fullName evidence="2">Uncharacterized protein</fullName>
    </submittedName>
</protein>
<dbReference type="Pfam" id="PF24369">
    <property type="entry name" value="DUF7525"/>
    <property type="match status" value="1"/>
</dbReference>
<dbReference type="Proteomes" id="UP001595846">
    <property type="component" value="Unassembled WGS sequence"/>
</dbReference>
<dbReference type="EMBL" id="JBHSAQ010000001">
    <property type="protein sequence ID" value="MFC3957167.1"/>
    <property type="molecule type" value="Genomic_DNA"/>
</dbReference>
<dbReference type="GeneID" id="73904667"/>
<feature type="transmembrane region" description="Helical" evidence="1">
    <location>
        <begin position="12"/>
        <end position="31"/>
    </location>
</feature>
<dbReference type="InterPro" id="IPR055947">
    <property type="entry name" value="DUF7525"/>
</dbReference>
<dbReference type="RefSeq" id="WP_256531903.1">
    <property type="nucleotide sequence ID" value="NZ_CP101824.1"/>
</dbReference>
<evidence type="ECO:0000313" key="3">
    <source>
        <dbReference type="Proteomes" id="UP001595846"/>
    </source>
</evidence>
<keyword evidence="1" id="KW-0812">Transmembrane</keyword>